<dbReference type="EMBL" id="FP103043">
    <property type="protein sequence ID" value="SPK02057.1"/>
    <property type="molecule type" value="Genomic_DNA"/>
</dbReference>
<evidence type="ECO:0000256" key="1">
    <source>
        <dbReference type="ARBA" id="ARBA00022898"/>
    </source>
</evidence>
<dbReference type="Proteomes" id="UP000008070">
    <property type="component" value="Plasmid p1METDI"/>
</dbReference>
<comment type="similarity">
    <text evidence="2 5">Belongs to the DegT/DnrJ/EryC1 family.</text>
</comment>
<dbReference type="Gene3D" id="3.40.640.10">
    <property type="entry name" value="Type I PLP-dependent aspartate aminotransferase-like (Major domain)"/>
    <property type="match status" value="1"/>
</dbReference>
<evidence type="ECO:0000256" key="2">
    <source>
        <dbReference type="ARBA" id="ARBA00037999"/>
    </source>
</evidence>
<keyword evidence="6" id="KW-0614">Plasmid</keyword>
<name>A0A2P9HAW8_METED</name>
<evidence type="ECO:0000313" key="6">
    <source>
        <dbReference type="EMBL" id="SPK02057.1"/>
    </source>
</evidence>
<dbReference type="InterPro" id="IPR000653">
    <property type="entry name" value="DegT/StrS_aminotransferase"/>
</dbReference>
<dbReference type="CDD" id="cd00616">
    <property type="entry name" value="AHBA_syn"/>
    <property type="match status" value="1"/>
</dbReference>
<dbReference type="InterPro" id="IPR015422">
    <property type="entry name" value="PyrdxlP-dep_Trfase_small"/>
</dbReference>
<accession>A0A2P9HAW8</accession>
<sequence>MSKVKFLDLKRLNAPYAAAFTEAANSAISSGVYIGGETVRQFELDFASFCGARECVAVGNGLDALILSLRALMIGPGDEVIVPGHTFIATWLAVSQVGATIVPVDVDQATGNIDVRLIRSVITSRTRAIIPVHLYGTSADLPQILEIAKAHNIYVVEDAAQAHGDTTFGQAAGNYGHIGCFSFYPSKNLGALGDSGGIITQDKRLADRVRELANYGSIEKYVHNEKGLNSRMDPIQASFLSIKLTYLPSIIKKRKAIAASYTEALLKQSPSRVKRLLQEQYDGVWHNFVVLTDHRVSFMEHMQSKGIETAIHYPKVPSKQPCYADDYGHIALPVSEQLCASVVSLPIGEYLGADEVKAVCDALLTYMGCHE</sequence>
<evidence type="ECO:0000256" key="5">
    <source>
        <dbReference type="RuleBase" id="RU004508"/>
    </source>
</evidence>
<keyword evidence="6" id="KW-0808">Transferase</keyword>
<dbReference type="EC" id="2.6.1.-" evidence="6"/>
<dbReference type="AlphaFoldDB" id="A0A2P9HAW8"/>
<reference evidence="7" key="1">
    <citation type="journal article" date="2009" name="PLoS ONE">
        <title>Methylobacterium genome sequences: a reference blueprint to investigate microbial metabolism of C1 compounds from natural and industrial sources.</title>
        <authorList>
            <person name="Vuilleumier S."/>
            <person name="Chistoserdova L."/>
            <person name="Lee M.-C."/>
            <person name="Bringel F."/>
            <person name="Lajus A."/>
            <person name="Zhou Y."/>
            <person name="Gourion B."/>
            <person name="Barbe V."/>
            <person name="Chang J."/>
            <person name="Cruveiller S."/>
            <person name="Dossat C."/>
            <person name="Gillett W."/>
            <person name="Gruffaz C."/>
            <person name="Haugen E."/>
            <person name="Hourcade E."/>
            <person name="Levy R."/>
            <person name="Mangenot S."/>
            <person name="Muller E."/>
            <person name="Nadalig T."/>
            <person name="Pagni M."/>
            <person name="Penny C."/>
            <person name="Peyraud R."/>
            <person name="Robinson D.G."/>
            <person name="Roche D."/>
            <person name="Rouy Z."/>
            <person name="Saenampechek C."/>
            <person name="Salvignol G."/>
            <person name="Vallenet D."/>
            <person name="Wu Z."/>
            <person name="Marx C.J."/>
            <person name="Vorholt J.A."/>
            <person name="Olson M.V."/>
            <person name="Kaul R."/>
            <person name="Weissenbach J."/>
            <person name="Medigue C."/>
            <person name="Lidstrom M.E."/>
        </authorList>
    </citation>
    <scope>NUCLEOTIDE SEQUENCE [LARGE SCALE GENOMIC DNA]</scope>
    <source>
        <strain evidence="7">DSM 6343 / CIP 106787 / DM4</strain>
        <plasmid evidence="7">p1METDI</plasmid>
    </source>
</reference>
<dbReference type="SUPFAM" id="SSF53383">
    <property type="entry name" value="PLP-dependent transferases"/>
    <property type="match status" value="1"/>
</dbReference>
<feature type="modified residue" description="N6-(pyridoxal phosphate)lysine" evidence="4">
    <location>
        <position position="187"/>
    </location>
</feature>
<organism evidence="6 7">
    <name type="scientific">Methylorubrum extorquens (strain DSM 6343 / CIP 106787 / DM4)</name>
    <name type="common">Methylobacterium extorquens</name>
    <dbReference type="NCBI Taxonomy" id="661410"/>
    <lineage>
        <taxon>Bacteria</taxon>
        <taxon>Pseudomonadati</taxon>
        <taxon>Pseudomonadota</taxon>
        <taxon>Alphaproteobacteria</taxon>
        <taxon>Hyphomicrobiales</taxon>
        <taxon>Methylobacteriaceae</taxon>
        <taxon>Methylorubrum</taxon>
    </lineage>
</organism>
<dbReference type="InterPro" id="IPR015421">
    <property type="entry name" value="PyrdxlP-dep_Trfase_major"/>
</dbReference>
<evidence type="ECO:0000256" key="4">
    <source>
        <dbReference type="PIRSR" id="PIRSR000390-2"/>
    </source>
</evidence>
<proteinExistence type="inferred from homology"/>
<evidence type="ECO:0000256" key="3">
    <source>
        <dbReference type="PIRSR" id="PIRSR000390-1"/>
    </source>
</evidence>
<geneLocation type="plasmid" evidence="6 7">
    <name>p1METDI</name>
</geneLocation>
<dbReference type="Gene3D" id="3.90.1150.10">
    <property type="entry name" value="Aspartate Aminotransferase, domain 1"/>
    <property type="match status" value="1"/>
</dbReference>
<dbReference type="GO" id="GO:0000271">
    <property type="term" value="P:polysaccharide biosynthetic process"/>
    <property type="evidence" value="ECO:0007669"/>
    <property type="project" value="TreeGrafter"/>
</dbReference>
<gene>
    <name evidence="6" type="ORF">METD_P1METDI0036</name>
</gene>
<dbReference type="GO" id="GO:0008483">
    <property type="term" value="F:transaminase activity"/>
    <property type="evidence" value="ECO:0007669"/>
    <property type="project" value="UniProtKB-KW"/>
</dbReference>
<dbReference type="PANTHER" id="PTHR30244">
    <property type="entry name" value="TRANSAMINASE"/>
    <property type="match status" value="1"/>
</dbReference>
<dbReference type="GO" id="GO:0030170">
    <property type="term" value="F:pyridoxal phosphate binding"/>
    <property type="evidence" value="ECO:0007669"/>
    <property type="project" value="TreeGrafter"/>
</dbReference>
<evidence type="ECO:0000313" key="7">
    <source>
        <dbReference type="Proteomes" id="UP000008070"/>
    </source>
</evidence>
<dbReference type="InterPro" id="IPR015424">
    <property type="entry name" value="PyrdxlP-dep_Trfase"/>
</dbReference>
<protein>
    <submittedName>
        <fullName evidence="6">Aminotransferase</fullName>
        <ecNumber evidence="6">2.6.1.-</ecNumber>
    </submittedName>
</protein>
<dbReference type="Pfam" id="PF01041">
    <property type="entry name" value="DegT_DnrJ_EryC1"/>
    <property type="match status" value="1"/>
</dbReference>
<keyword evidence="1 4" id="KW-0663">Pyridoxal phosphate</keyword>
<keyword evidence="6" id="KW-0032">Aminotransferase</keyword>
<dbReference type="PIRSF" id="PIRSF000390">
    <property type="entry name" value="PLP_StrS"/>
    <property type="match status" value="1"/>
</dbReference>
<feature type="active site" description="Proton acceptor" evidence="3">
    <location>
        <position position="187"/>
    </location>
</feature>
<dbReference type="PANTHER" id="PTHR30244:SF36">
    <property type="entry name" value="3-OXO-GLUCOSE-6-PHOSPHATE:GLUTAMATE AMINOTRANSFERASE"/>
    <property type="match status" value="1"/>
</dbReference>